<dbReference type="RefSeq" id="WP_073071179.1">
    <property type="nucleotide sequence ID" value="NZ_FQXN01000001.1"/>
</dbReference>
<organism evidence="2 3">
    <name type="scientific">Thermosipho atlanticus DSM 15807</name>
    <dbReference type="NCBI Taxonomy" id="1123380"/>
    <lineage>
        <taxon>Bacteria</taxon>
        <taxon>Thermotogati</taxon>
        <taxon>Thermotogota</taxon>
        <taxon>Thermotogae</taxon>
        <taxon>Thermotogales</taxon>
        <taxon>Fervidobacteriaceae</taxon>
        <taxon>Thermosipho</taxon>
    </lineage>
</organism>
<feature type="transmembrane region" description="Helical" evidence="1">
    <location>
        <begin position="153"/>
        <end position="170"/>
    </location>
</feature>
<feature type="transmembrane region" description="Helical" evidence="1">
    <location>
        <begin position="97"/>
        <end position="117"/>
    </location>
</feature>
<feature type="transmembrane region" description="Helical" evidence="1">
    <location>
        <begin position="65"/>
        <end position="85"/>
    </location>
</feature>
<keyword evidence="3" id="KW-1185">Reference proteome</keyword>
<dbReference type="OrthoDB" id="47548at2"/>
<name>A0A1M5QXZ7_9BACT</name>
<evidence type="ECO:0000256" key="1">
    <source>
        <dbReference type="SAM" id="Phobius"/>
    </source>
</evidence>
<keyword evidence="2" id="KW-0378">Hydrolase</keyword>
<protein>
    <submittedName>
        <fullName evidence="2">LexA-binding, inner membrane-associated putative hydrolase</fullName>
    </submittedName>
</protein>
<dbReference type="AlphaFoldDB" id="A0A1M5QXZ7"/>
<keyword evidence="1" id="KW-0812">Transmembrane</keyword>
<dbReference type="EMBL" id="FQXN01000001">
    <property type="protein sequence ID" value="SHH18811.1"/>
    <property type="molecule type" value="Genomic_DNA"/>
</dbReference>
<feature type="transmembrane region" description="Helical" evidence="1">
    <location>
        <begin position="129"/>
        <end position="147"/>
    </location>
</feature>
<feature type="transmembrane region" description="Helical" evidence="1">
    <location>
        <begin position="12"/>
        <end position="29"/>
    </location>
</feature>
<reference evidence="3" key="1">
    <citation type="submission" date="2016-11" db="EMBL/GenBank/DDBJ databases">
        <authorList>
            <person name="Varghese N."/>
            <person name="Submissions S."/>
        </authorList>
    </citation>
    <scope>NUCLEOTIDE SEQUENCE [LARGE SCALE GENOMIC DNA]</scope>
    <source>
        <strain evidence="3">DSM 15807</strain>
    </source>
</reference>
<sequence>MPNFNNHININIFSYPLVIAIYSLFVKIFDYPLPPRQIVGWGFILFVISGDLPDIDHASAVLRKIVKLFVIFTVFYFEFTRGYFIRFLGLNYLHIPYSLQVLVAILVASFIGKLFDFIIPKHRGPLHRIWSAFVYGLSIFYGYYYLFSVMKNAIFLGIISTIGYLIHIFLDKNFREVNGRLKLKRKGKNVYNWYWWRNRFWKNYGSK</sequence>
<proteinExistence type="predicted"/>
<dbReference type="Proteomes" id="UP000242592">
    <property type="component" value="Unassembled WGS sequence"/>
</dbReference>
<gene>
    <name evidence="2" type="ORF">SAMN02745199_0210</name>
</gene>
<keyword evidence="1" id="KW-1133">Transmembrane helix</keyword>
<evidence type="ECO:0000313" key="3">
    <source>
        <dbReference type="Proteomes" id="UP000242592"/>
    </source>
</evidence>
<dbReference type="InterPro" id="IPR007404">
    <property type="entry name" value="YdjM-like"/>
</dbReference>
<dbReference type="Pfam" id="PF04307">
    <property type="entry name" value="YdjM"/>
    <property type="match status" value="1"/>
</dbReference>
<dbReference type="GO" id="GO:0016787">
    <property type="term" value="F:hydrolase activity"/>
    <property type="evidence" value="ECO:0007669"/>
    <property type="project" value="UniProtKB-KW"/>
</dbReference>
<keyword evidence="1" id="KW-0472">Membrane</keyword>
<evidence type="ECO:0000313" key="2">
    <source>
        <dbReference type="EMBL" id="SHH18811.1"/>
    </source>
</evidence>
<dbReference type="STRING" id="1123380.SAMN02745199_0210"/>
<accession>A0A1M5QXZ7</accession>